<keyword evidence="1" id="KW-1133">Transmembrane helix</keyword>
<dbReference type="GO" id="GO:0000155">
    <property type="term" value="F:phosphorelay sensor kinase activity"/>
    <property type="evidence" value="ECO:0007669"/>
    <property type="project" value="InterPro"/>
</dbReference>
<keyword evidence="4" id="KW-1185">Reference proteome</keyword>
<dbReference type="SUPFAM" id="SSF55874">
    <property type="entry name" value="ATPase domain of HSP90 chaperone/DNA topoisomerase II/histidine kinase"/>
    <property type="match status" value="1"/>
</dbReference>
<dbReference type="SMART" id="SM00387">
    <property type="entry name" value="HATPase_c"/>
    <property type="match status" value="1"/>
</dbReference>
<name>A0A1E5SY52_9BACT</name>
<proteinExistence type="predicted"/>
<dbReference type="Pfam" id="PF06580">
    <property type="entry name" value="His_kinase"/>
    <property type="match status" value="1"/>
</dbReference>
<evidence type="ECO:0000259" key="2">
    <source>
        <dbReference type="PROSITE" id="PS50109"/>
    </source>
</evidence>
<dbReference type="InterPro" id="IPR050640">
    <property type="entry name" value="Bact_2-comp_sensor_kinase"/>
</dbReference>
<sequence>MTRKDFLLIAIVYVFIAITYFIAIAIDNGTNPNYLTITLNFSLKAILTLPIWFLLFKQLDDQPLWKKVLIHLIVLPLFAVVWAKVYYPLCEELGLFYVKGARQIWDYYITGLFYIIQFGIFHIYDYYSKMRTKDLVIAEQNQMRLQSELSALKAQLNPHFLYNVFNTINASIPPSAEKTRNMIAKLSDLFRYQLKASRAELVPLRDELEFVTKYLDLEKERFGNRLSYKISVDEDIQSALIPPLIIQPIVENSVKHGISPLITGGEMMVSIRKGAEGLQVEVSDTGSGIDLESKEDVFTKGVGLSNTHERLEKMYGHGLELSHNEPSGLVVRFSVNLRGHN</sequence>
<dbReference type="OrthoDB" id="9792992at2"/>
<dbReference type="InterPro" id="IPR036890">
    <property type="entry name" value="HATPase_C_sf"/>
</dbReference>
<reference evidence="3 4" key="1">
    <citation type="submission" date="2016-08" db="EMBL/GenBank/DDBJ databases">
        <title>Draft genome of Fabibacter sp. strain SK-8.</title>
        <authorList>
            <person name="Wong S.-K."/>
            <person name="Hamasaki K."/>
            <person name="Yoshizawa S."/>
        </authorList>
    </citation>
    <scope>NUCLEOTIDE SEQUENCE [LARGE SCALE GENOMIC DNA]</scope>
    <source>
        <strain evidence="3 4">SK-8</strain>
    </source>
</reference>
<dbReference type="InterPro" id="IPR003594">
    <property type="entry name" value="HATPase_dom"/>
</dbReference>
<evidence type="ECO:0000256" key="1">
    <source>
        <dbReference type="SAM" id="Phobius"/>
    </source>
</evidence>
<feature type="transmembrane region" description="Helical" evidence="1">
    <location>
        <begin position="32"/>
        <end position="56"/>
    </location>
</feature>
<dbReference type="InterPro" id="IPR010559">
    <property type="entry name" value="Sig_transdc_His_kin_internal"/>
</dbReference>
<feature type="transmembrane region" description="Helical" evidence="1">
    <location>
        <begin position="107"/>
        <end position="127"/>
    </location>
</feature>
<dbReference type="PROSITE" id="PS50109">
    <property type="entry name" value="HIS_KIN"/>
    <property type="match status" value="1"/>
</dbReference>
<organism evidence="3 4">
    <name type="scientific">Roseivirga misakiensis</name>
    <dbReference type="NCBI Taxonomy" id="1563681"/>
    <lineage>
        <taxon>Bacteria</taxon>
        <taxon>Pseudomonadati</taxon>
        <taxon>Bacteroidota</taxon>
        <taxon>Cytophagia</taxon>
        <taxon>Cytophagales</taxon>
        <taxon>Roseivirgaceae</taxon>
        <taxon>Roseivirga</taxon>
    </lineage>
</organism>
<gene>
    <name evidence="3" type="ORF">BFP71_11165</name>
</gene>
<dbReference type="GO" id="GO:0016020">
    <property type="term" value="C:membrane"/>
    <property type="evidence" value="ECO:0007669"/>
    <property type="project" value="InterPro"/>
</dbReference>
<dbReference type="RefSeq" id="WP_069835551.1">
    <property type="nucleotide sequence ID" value="NZ_MDGQ01000005.1"/>
</dbReference>
<evidence type="ECO:0000313" key="4">
    <source>
        <dbReference type="Proteomes" id="UP000095552"/>
    </source>
</evidence>
<evidence type="ECO:0000313" key="3">
    <source>
        <dbReference type="EMBL" id="OEK04046.1"/>
    </source>
</evidence>
<accession>A0A1E5SY52</accession>
<dbReference type="EMBL" id="MDGQ01000005">
    <property type="protein sequence ID" value="OEK04046.1"/>
    <property type="molecule type" value="Genomic_DNA"/>
</dbReference>
<feature type="domain" description="Histidine kinase" evidence="2">
    <location>
        <begin position="140"/>
        <end position="339"/>
    </location>
</feature>
<dbReference type="AlphaFoldDB" id="A0A1E5SY52"/>
<dbReference type="STRING" id="1563681.BFP71_11165"/>
<dbReference type="Proteomes" id="UP000095552">
    <property type="component" value="Unassembled WGS sequence"/>
</dbReference>
<comment type="caution">
    <text evidence="3">The sequence shown here is derived from an EMBL/GenBank/DDBJ whole genome shotgun (WGS) entry which is preliminary data.</text>
</comment>
<protein>
    <recommendedName>
        <fullName evidence="2">Histidine kinase domain-containing protein</fullName>
    </recommendedName>
</protein>
<dbReference type="InterPro" id="IPR005467">
    <property type="entry name" value="His_kinase_dom"/>
</dbReference>
<feature type="transmembrane region" description="Helical" evidence="1">
    <location>
        <begin position="68"/>
        <end position="87"/>
    </location>
</feature>
<dbReference type="PANTHER" id="PTHR34220">
    <property type="entry name" value="SENSOR HISTIDINE KINASE YPDA"/>
    <property type="match status" value="1"/>
</dbReference>
<feature type="transmembrane region" description="Helical" evidence="1">
    <location>
        <begin position="7"/>
        <end position="26"/>
    </location>
</feature>
<keyword evidence="1" id="KW-0472">Membrane</keyword>
<dbReference type="Pfam" id="PF02518">
    <property type="entry name" value="HATPase_c"/>
    <property type="match status" value="1"/>
</dbReference>
<dbReference type="Gene3D" id="3.30.565.10">
    <property type="entry name" value="Histidine kinase-like ATPase, C-terminal domain"/>
    <property type="match status" value="1"/>
</dbReference>
<dbReference type="PANTHER" id="PTHR34220:SF7">
    <property type="entry name" value="SENSOR HISTIDINE KINASE YPDA"/>
    <property type="match status" value="1"/>
</dbReference>
<keyword evidence="1" id="KW-0812">Transmembrane</keyword>